<name>A0A3A8QSS2_9BACT</name>
<dbReference type="EMBL" id="RAWK01000053">
    <property type="protein sequence ID" value="RKH69395.1"/>
    <property type="molecule type" value="Genomic_DNA"/>
</dbReference>
<dbReference type="RefSeq" id="WP_120555330.1">
    <property type="nucleotide sequence ID" value="NZ_RAWK01000053.1"/>
</dbReference>
<accession>A0A3A8QSS2</accession>
<evidence type="ECO:0008006" key="3">
    <source>
        <dbReference type="Google" id="ProtNLM"/>
    </source>
</evidence>
<dbReference type="OrthoDB" id="9255830at2"/>
<evidence type="ECO:0000313" key="1">
    <source>
        <dbReference type="EMBL" id="RKH69395.1"/>
    </source>
</evidence>
<protein>
    <recommendedName>
        <fullName evidence="3">DUF697 domain-containing protein</fullName>
    </recommendedName>
</protein>
<reference evidence="2" key="1">
    <citation type="submission" date="2018-09" db="EMBL/GenBank/DDBJ databases">
        <authorList>
            <person name="Livingstone P.G."/>
            <person name="Whitworth D.E."/>
        </authorList>
    </citation>
    <scope>NUCLEOTIDE SEQUENCE [LARGE SCALE GENOMIC DNA]</scope>
    <source>
        <strain evidence="2">AB050A</strain>
    </source>
</reference>
<dbReference type="AlphaFoldDB" id="A0A3A8QSS2"/>
<comment type="caution">
    <text evidence="1">The sequence shown here is derived from an EMBL/GenBank/DDBJ whole genome shotgun (WGS) entry which is preliminary data.</text>
</comment>
<sequence>MPTKASTATLTTNQKVHGIVHTAATAAAAVGAGLAQLPGSDAPVLAGIQTTMIVAIAHEHGAAITKASAADLLLTFTATHVGRGISQWLVGWVPGWGNAINASTAAALTEAVGWAADSYFGEERAAT</sequence>
<keyword evidence="2" id="KW-1185">Reference proteome</keyword>
<proteinExistence type="predicted"/>
<evidence type="ECO:0000313" key="2">
    <source>
        <dbReference type="Proteomes" id="UP000267003"/>
    </source>
</evidence>
<gene>
    <name evidence="1" type="ORF">D7W81_11025</name>
</gene>
<dbReference type="Proteomes" id="UP000267003">
    <property type="component" value="Unassembled WGS sequence"/>
</dbReference>
<organism evidence="1 2">
    <name type="scientific">Corallococcus aberystwythensis</name>
    <dbReference type="NCBI Taxonomy" id="2316722"/>
    <lineage>
        <taxon>Bacteria</taxon>
        <taxon>Pseudomonadati</taxon>
        <taxon>Myxococcota</taxon>
        <taxon>Myxococcia</taxon>
        <taxon>Myxococcales</taxon>
        <taxon>Cystobacterineae</taxon>
        <taxon>Myxococcaceae</taxon>
        <taxon>Corallococcus</taxon>
    </lineage>
</organism>